<proteinExistence type="predicted"/>
<keyword evidence="2" id="KW-1185">Reference proteome</keyword>
<sequence>MHPIDKEYLFGLDINELEAVSEDIELYFRKYQFYFAIDAYDLVHFFFPYLDTLQFTEENVRQLAMEGIAYDTFFSNTATGAIVLLEEYKDELAIVRDLFIQKMKRAYELTQNIDKLALEFLQLKETGKKLEEIAYTNPELCFLLLVFLQRREVKELSFAQFFKKKVFLNGFTTEDDEFNLYSDEAFSQPYDRNFVTTIFEQFRELQREKTRNMSTHVYDRYLYNTYKDIVAIEKVLTANKMILDHEKYRNTVFYYLSSTPTKSALLFHLINKTYGDEMPYREHFKSGRSVHRNIQQAFLFTMLVAEYPDSKEMPEKMLKLLMTYRMKGGEYASVPVNEEDRQVVEALDKLIGKVSSNIQNHLLSSIFKNYQTTIDGIALGGSREVVNFTKNVLKKFETIQLEQDSIMENDYLRYNISKHGQLMLLKQAVTNEEAEKIMVTVRPGRDIVRLNFHHLPFLLFVYERDDWKKLAAFYTAMKAISEIISEKIVHIQPVIGFLKDLFLWWQSTEIRQRTRELLMSIYIDLLSVQVFTATGDPEIEVKLIAMLEQRTDTLLSQLRSNKKRKQIELLRNELYYVLIWLYRRCLQFDKLQKLEEDITVAEIWDARIFHGLGLGYESLFYHQGKKTEDKWMLEKSIKYLEGAAQDYGNLLGQLPSQFADIRNLVIKSLIGIGNSNCDSRLRLYDFDKQGEHIYQARAILSEMKDYTEVLEIDYNSVPIINHTEAELEYYEALMAYEKKDLVLAKKKITYALRRFQRCIDRASLMSEESKLIGERIVELRNRIFSHS</sequence>
<reference evidence="1 2" key="1">
    <citation type="submission" date="2016-03" db="EMBL/GenBank/DDBJ databases">
        <title>Niastella vici sp. nov., isolated from farmland soil.</title>
        <authorList>
            <person name="Chen L."/>
            <person name="Wang D."/>
            <person name="Yang S."/>
            <person name="Wang G."/>
        </authorList>
    </citation>
    <scope>NUCLEOTIDE SEQUENCE [LARGE SCALE GENOMIC DNA]</scope>
    <source>
        <strain evidence="1 2">DJ57</strain>
    </source>
</reference>
<dbReference type="Proteomes" id="UP000192796">
    <property type="component" value="Unassembled WGS sequence"/>
</dbReference>
<organism evidence="1 2">
    <name type="scientific">Niastella vici</name>
    <dbReference type="NCBI Taxonomy" id="1703345"/>
    <lineage>
        <taxon>Bacteria</taxon>
        <taxon>Pseudomonadati</taxon>
        <taxon>Bacteroidota</taxon>
        <taxon>Chitinophagia</taxon>
        <taxon>Chitinophagales</taxon>
        <taxon>Chitinophagaceae</taxon>
        <taxon>Niastella</taxon>
    </lineage>
</organism>
<dbReference type="AlphaFoldDB" id="A0A1V9FMU8"/>
<dbReference type="RefSeq" id="WP_081154280.1">
    <property type="nucleotide sequence ID" value="NZ_LVYD01000074.1"/>
</dbReference>
<dbReference type="OrthoDB" id="1488913at2"/>
<protein>
    <submittedName>
        <fullName evidence="1">Uncharacterized protein</fullName>
    </submittedName>
</protein>
<evidence type="ECO:0000313" key="1">
    <source>
        <dbReference type="EMBL" id="OQP59662.1"/>
    </source>
</evidence>
<dbReference type="EMBL" id="LVYD01000074">
    <property type="protein sequence ID" value="OQP59662.1"/>
    <property type="molecule type" value="Genomic_DNA"/>
</dbReference>
<comment type="caution">
    <text evidence="1">The sequence shown here is derived from an EMBL/GenBank/DDBJ whole genome shotgun (WGS) entry which is preliminary data.</text>
</comment>
<dbReference type="STRING" id="1703345.A3860_36445"/>
<gene>
    <name evidence="1" type="ORF">A3860_36445</name>
</gene>
<name>A0A1V9FMU8_9BACT</name>
<accession>A0A1V9FMU8</accession>
<evidence type="ECO:0000313" key="2">
    <source>
        <dbReference type="Proteomes" id="UP000192796"/>
    </source>
</evidence>